<comment type="cofactor">
    <cofactor evidence="8">
        <name>FMNH2</name>
        <dbReference type="ChEBI" id="CHEBI:57618"/>
    </cofactor>
    <text evidence="8">Reduced FMN (FMNH(2)).</text>
</comment>
<dbReference type="GO" id="GO:0004107">
    <property type="term" value="F:chorismate synthase activity"/>
    <property type="evidence" value="ECO:0007669"/>
    <property type="project" value="UniProtKB-EC"/>
</dbReference>
<protein>
    <recommendedName>
        <fullName evidence="4 8">Chorismate synthase</fullName>
        <ecNumber evidence="4 8">4.2.3.5</ecNumber>
    </recommendedName>
</protein>
<dbReference type="GO" id="GO:0005829">
    <property type="term" value="C:cytosol"/>
    <property type="evidence" value="ECO:0007669"/>
    <property type="project" value="TreeGrafter"/>
</dbReference>
<dbReference type="InterPro" id="IPR020541">
    <property type="entry name" value="Chorismate_synthase_CS"/>
</dbReference>
<keyword evidence="6 8" id="KW-0057">Aromatic amino acid biosynthesis</keyword>
<dbReference type="HAMAP" id="MF_00300">
    <property type="entry name" value="Chorismate_synth"/>
    <property type="match status" value="1"/>
</dbReference>
<dbReference type="Proteomes" id="UP000812966">
    <property type="component" value="Unassembled WGS sequence"/>
</dbReference>
<reference evidence="9" key="1">
    <citation type="submission" date="2020-04" db="EMBL/GenBank/DDBJ databases">
        <title>Analysis of mating type loci in Filobasidium floriforme.</title>
        <authorList>
            <person name="Nowrousian M."/>
        </authorList>
    </citation>
    <scope>NUCLEOTIDE SEQUENCE</scope>
    <source>
        <strain evidence="9">CBS 6242</strain>
    </source>
</reference>
<keyword evidence="5 8" id="KW-0028">Amino-acid biosynthesis</keyword>
<evidence type="ECO:0000256" key="4">
    <source>
        <dbReference type="ARBA" id="ARBA00013036"/>
    </source>
</evidence>
<dbReference type="GO" id="GO:0008652">
    <property type="term" value="P:amino acid biosynthetic process"/>
    <property type="evidence" value="ECO:0007669"/>
    <property type="project" value="UniProtKB-KW"/>
</dbReference>
<dbReference type="FunFam" id="3.60.150.10:FF:000004">
    <property type="entry name" value="Chorismate synthase"/>
    <property type="match status" value="1"/>
</dbReference>
<dbReference type="SUPFAM" id="SSF103263">
    <property type="entry name" value="Chorismate synthase, AroC"/>
    <property type="match status" value="1"/>
</dbReference>
<evidence type="ECO:0000256" key="2">
    <source>
        <dbReference type="ARBA" id="ARBA00008014"/>
    </source>
</evidence>
<evidence type="ECO:0000256" key="3">
    <source>
        <dbReference type="ARBA" id="ARBA00011881"/>
    </source>
</evidence>
<dbReference type="PROSITE" id="PS00789">
    <property type="entry name" value="CHORISMATE_SYNTHASE_3"/>
    <property type="match status" value="1"/>
</dbReference>
<dbReference type="Gene3D" id="3.60.150.10">
    <property type="entry name" value="Chorismate synthase AroC"/>
    <property type="match status" value="1"/>
</dbReference>
<comment type="pathway">
    <text evidence="1 8">Metabolic intermediate biosynthesis; chorismate biosynthesis; chorismate from D-erythrose 4-phosphate and phosphoenolpyruvate: step 7/7.</text>
</comment>
<organism evidence="9 10">
    <name type="scientific">Filobasidium floriforme</name>
    <dbReference type="NCBI Taxonomy" id="5210"/>
    <lineage>
        <taxon>Eukaryota</taxon>
        <taxon>Fungi</taxon>
        <taxon>Dikarya</taxon>
        <taxon>Basidiomycota</taxon>
        <taxon>Agaricomycotina</taxon>
        <taxon>Tremellomycetes</taxon>
        <taxon>Filobasidiales</taxon>
        <taxon>Filobasidiaceae</taxon>
        <taxon>Filobasidium</taxon>
    </lineage>
</organism>
<dbReference type="InterPro" id="IPR035904">
    <property type="entry name" value="Chorismate_synth_AroC_sf"/>
</dbReference>
<evidence type="ECO:0000256" key="5">
    <source>
        <dbReference type="ARBA" id="ARBA00022605"/>
    </source>
</evidence>
<evidence type="ECO:0000256" key="6">
    <source>
        <dbReference type="ARBA" id="ARBA00023141"/>
    </source>
</evidence>
<comment type="catalytic activity">
    <reaction evidence="8">
        <text>5-O-(1-carboxyvinyl)-3-phosphoshikimate = chorismate + phosphate</text>
        <dbReference type="Rhea" id="RHEA:21020"/>
        <dbReference type="ChEBI" id="CHEBI:29748"/>
        <dbReference type="ChEBI" id="CHEBI:43474"/>
        <dbReference type="ChEBI" id="CHEBI:57701"/>
        <dbReference type="EC" id="4.2.3.5"/>
    </reaction>
</comment>
<dbReference type="GO" id="GO:0009073">
    <property type="term" value="P:aromatic amino acid family biosynthetic process"/>
    <property type="evidence" value="ECO:0007669"/>
    <property type="project" value="UniProtKB-KW"/>
</dbReference>
<dbReference type="EMBL" id="JABELV010000057">
    <property type="protein sequence ID" value="KAG7548905.1"/>
    <property type="molecule type" value="Genomic_DNA"/>
</dbReference>
<dbReference type="OrthoDB" id="1721239at2759"/>
<dbReference type="InterPro" id="IPR000453">
    <property type="entry name" value="Chorismate_synth"/>
</dbReference>
<dbReference type="PROSITE" id="PS00787">
    <property type="entry name" value="CHORISMATE_SYNTHASE_1"/>
    <property type="match status" value="1"/>
</dbReference>
<dbReference type="CDD" id="cd07304">
    <property type="entry name" value="Chorismate_synthase"/>
    <property type="match status" value="1"/>
</dbReference>
<name>A0A8K0NQH2_9TREE</name>
<dbReference type="PANTHER" id="PTHR21085:SF0">
    <property type="entry name" value="CHORISMATE SYNTHASE"/>
    <property type="match status" value="1"/>
</dbReference>
<dbReference type="Pfam" id="PF01264">
    <property type="entry name" value="Chorismate_synt"/>
    <property type="match status" value="1"/>
</dbReference>
<comment type="similarity">
    <text evidence="2 8">Belongs to the chorismate synthase family.</text>
</comment>
<keyword evidence="7 8" id="KW-0456">Lyase</keyword>
<evidence type="ECO:0000313" key="9">
    <source>
        <dbReference type="EMBL" id="KAG7548905.1"/>
    </source>
</evidence>
<accession>A0A8K0NQH2</accession>
<dbReference type="EC" id="4.2.3.5" evidence="4 8"/>
<sequence>MSTFGHLYRVHTYGESHCRSVGAIIDGVPPGLRLTNEDIQTQLSRRRPGQSDLTTARNEYDTVEIQSGTEHGVTLGTPIGLRVMNKDQRPHDYAETDLYPRPSHADYTYLAKYGVKASSGGGRSSARETIGRVAAGAIAEKYLKEAYGVEIVAFVTSVGKVKIPFVEADEEEGPLGKEYVELINKVTRADVDAQLSRCPHVETSERMEEAIRKAKSQDDSLGGTITCVIRRVPHGLGEPCFDKLEASLAHAMLSIPSTKGFEIGSGFRGTEVPGSKHNDMFIEREDGTLGTATNWSGGIQGGITNGEDVYFRIGFKPPATIAQEQSTVKYDGSEGVLAAKGRHDPCVLPRAVPIVETMAAIVLMDAVLAQNARTAAAALLPPLTHLPPTMVIPGKKTVQAIERGEKVGLIGEDGEAPVLKGQEAEKAVVGNNKSGDE</sequence>
<dbReference type="AlphaFoldDB" id="A0A8K0NQH2"/>
<dbReference type="GO" id="GO:0009423">
    <property type="term" value="P:chorismate biosynthetic process"/>
    <property type="evidence" value="ECO:0007669"/>
    <property type="project" value="UniProtKB-UniPathway"/>
</dbReference>
<evidence type="ECO:0000256" key="7">
    <source>
        <dbReference type="ARBA" id="ARBA00023239"/>
    </source>
</evidence>
<comment type="subunit">
    <text evidence="3">Homotetramer.</text>
</comment>
<dbReference type="NCBIfam" id="NF003793">
    <property type="entry name" value="PRK05382.1"/>
    <property type="match status" value="1"/>
</dbReference>
<dbReference type="GO" id="GO:0010181">
    <property type="term" value="F:FMN binding"/>
    <property type="evidence" value="ECO:0007669"/>
    <property type="project" value="TreeGrafter"/>
</dbReference>
<keyword evidence="10" id="KW-1185">Reference proteome</keyword>
<evidence type="ECO:0000313" key="10">
    <source>
        <dbReference type="Proteomes" id="UP000812966"/>
    </source>
</evidence>
<evidence type="ECO:0000256" key="1">
    <source>
        <dbReference type="ARBA" id="ARBA00005044"/>
    </source>
</evidence>
<gene>
    <name evidence="9" type="ORF">FFLO_03197</name>
</gene>
<dbReference type="PANTHER" id="PTHR21085">
    <property type="entry name" value="CHORISMATE SYNTHASE"/>
    <property type="match status" value="1"/>
</dbReference>
<dbReference type="UniPathway" id="UPA00053">
    <property type="reaction ID" value="UER00090"/>
</dbReference>
<comment type="caution">
    <text evidence="9">The sequence shown here is derived from an EMBL/GenBank/DDBJ whole genome shotgun (WGS) entry which is preliminary data.</text>
</comment>
<proteinExistence type="inferred from homology"/>
<dbReference type="NCBIfam" id="TIGR00033">
    <property type="entry name" value="aroC"/>
    <property type="match status" value="1"/>
</dbReference>
<evidence type="ECO:0000256" key="8">
    <source>
        <dbReference type="RuleBase" id="RU000605"/>
    </source>
</evidence>
<dbReference type="PROSITE" id="PS00788">
    <property type="entry name" value="CHORISMATE_SYNTHASE_2"/>
    <property type="match status" value="1"/>
</dbReference>